<dbReference type="PRINTS" id="PR01333">
    <property type="entry name" value="2POREKCHANEL"/>
</dbReference>
<keyword evidence="6 9" id="KW-0472">Membrane</keyword>
<accession>A0A158PEA9</accession>
<dbReference type="Proteomes" id="UP000267027">
    <property type="component" value="Unassembled WGS sequence"/>
</dbReference>
<proteinExistence type="inferred from homology"/>
<dbReference type="AlphaFoldDB" id="A0A158PEA9"/>
<dbReference type="EMBL" id="UYYA01000283">
    <property type="protein sequence ID" value="VDM53326.1"/>
    <property type="molecule type" value="Genomic_DNA"/>
</dbReference>
<feature type="domain" description="Potassium channel" evidence="10">
    <location>
        <begin position="222"/>
        <end position="276"/>
    </location>
</feature>
<dbReference type="SUPFAM" id="SSF81324">
    <property type="entry name" value="Voltage-gated potassium channels"/>
    <property type="match status" value="2"/>
</dbReference>
<feature type="domain" description="Potassium channel" evidence="10">
    <location>
        <begin position="111"/>
        <end position="177"/>
    </location>
</feature>
<dbReference type="PANTHER" id="PTHR11003">
    <property type="entry name" value="POTASSIUM CHANNEL, SUBFAMILY K"/>
    <property type="match status" value="1"/>
</dbReference>
<feature type="transmembrane region" description="Helical" evidence="9">
    <location>
        <begin position="275"/>
        <end position="294"/>
    </location>
</feature>
<keyword evidence="3 8" id="KW-0812">Transmembrane</keyword>
<keyword evidence="4 9" id="KW-1133">Transmembrane helix</keyword>
<organism evidence="13">
    <name type="scientific">Angiostrongylus costaricensis</name>
    <name type="common">Nematode worm</name>
    <dbReference type="NCBI Taxonomy" id="334426"/>
    <lineage>
        <taxon>Eukaryota</taxon>
        <taxon>Metazoa</taxon>
        <taxon>Ecdysozoa</taxon>
        <taxon>Nematoda</taxon>
        <taxon>Chromadorea</taxon>
        <taxon>Rhabditida</taxon>
        <taxon>Rhabditina</taxon>
        <taxon>Rhabditomorpha</taxon>
        <taxon>Strongyloidea</taxon>
        <taxon>Metastrongylidae</taxon>
        <taxon>Angiostrongylus</taxon>
    </lineage>
</organism>
<keyword evidence="5 8" id="KW-0406">Ion transport</keyword>
<comment type="subcellular location">
    <subcellularLocation>
        <location evidence="1">Membrane</location>
        <topology evidence="1">Multi-pass membrane protein</topology>
    </subcellularLocation>
</comment>
<keyword evidence="12" id="KW-1185">Reference proteome</keyword>
<gene>
    <name evidence="11" type="ORF">ACOC_LOCUS1741</name>
</gene>
<dbReference type="InterPro" id="IPR003280">
    <property type="entry name" value="2pore_dom_K_chnl"/>
</dbReference>
<dbReference type="OrthoDB" id="297496at2759"/>
<feature type="transmembrane region" description="Helical" evidence="9">
    <location>
        <begin position="149"/>
        <end position="170"/>
    </location>
</feature>
<dbReference type="GO" id="GO:0015271">
    <property type="term" value="F:outward rectifier potassium channel activity"/>
    <property type="evidence" value="ECO:0007669"/>
    <property type="project" value="TreeGrafter"/>
</dbReference>
<dbReference type="GO" id="GO:0022841">
    <property type="term" value="F:potassium ion leak channel activity"/>
    <property type="evidence" value="ECO:0007669"/>
    <property type="project" value="TreeGrafter"/>
</dbReference>
<evidence type="ECO:0000256" key="7">
    <source>
        <dbReference type="ARBA" id="ARBA00023303"/>
    </source>
</evidence>
<evidence type="ECO:0000256" key="8">
    <source>
        <dbReference type="RuleBase" id="RU003857"/>
    </source>
</evidence>
<feature type="transmembrane region" description="Helical" evidence="9">
    <location>
        <begin position="244"/>
        <end position="263"/>
    </location>
</feature>
<evidence type="ECO:0000256" key="1">
    <source>
        <dbReference type="ARBA" id="ARBA00004141"/>
    </source>
</evidence>
<evidence type="ECO:0000313" key="11">
    <source>
        <dbReference type="EMBL" id="VDM53326.1"/>
    </source>
</evidence>
<evidence type="ECO:0000259" key="10">
    <source>
        <dbReference type="Pfam" id="PF07885"/>
    </source>
</evidence>
<evidence type="ECO:0000256" key="2">
    <source>
        <dbReference type="ARBA" id="ARBA00022448"/>
    </source>
</evidence>
<protein>
    <submittedName>
        <fullName evidence="13">Ion channel</fullName>
    </submittedName>
</protein>
<evidence type="ECO:0000313" key="12">
    <source>
        <dbReference type="Proteomes" id="UP000267027"/>
    </source>
</evidence>
<feature type="transmembrane region" description="Helical" evidence="9">
    <location>
        <begin position="123"/>
        <end position="142"/>
    </location>
</feature>
<evidence type="ECO:0000313" key="13">
    <source>
        <dbReference type="WBParaSite" id="ACOC_0000174001-mRNA-1"/>
    </source>
</evidence>
<feature type="transmembrane region" description="Helical" evidence="9">
    <location>
        <begin position="213"/>
        <end position="232"/>
    </location>
</feature>
<comment type="similarity">
    <text evidence="8">Belongs to the two pore domain potassium channel (TC 1.A.1.8) family.</text>
</comment>
<reference evidence="13" key="1">
    <citation type="submission" date="2016-04" db="UniProtKB">
        <authorList>
            <consortium name="WormBaseParasite"/>
        </authorList>
    </citation>
    <scope>IDENTIFICATION</scope>
</reference>
<dbReference type="Pfam" id="PF07885">
    <property type="entry name" value="Ion_trans_2"/>
    <property type="match status" value="2"/>
</dbReference>
<keyword evidence="7 8" id="KW-0407">Ion channel</keyword>
<feature type="transmembrane region" description="Helical" evidence="9">
    <location>
        <begin position="38"/>
        <end position="58"/>
    </location>
</feature>
<dbReference type="WBParaSite" id="ACOC_0000174001-mRNA-1">
    <property type="protein sequence ID" value="ACOC_0000174001-mRNA-1"/>
    <property type="gene ID" value="ACOC_0000174001"/>
</dbReference>
<sequence length="402" mass="45231">MEIFENPVLQENLRNLLEFSQSIYWLVHNRGQIGFRHLCMLLLVLVYTLLGGVMFFSIETRYDSKTISARLEISQHNIHTSTPEFHLMSSMMTNSAYVSLLKNESLYAISTYYKSLDPANLKWTYGSAIFFSMNLYTTTGYGSIAPESMLGQFCAIWYSVLTIPVTLVVVRDLGQWLLVHLTKIYVHALVYHRRTMGYIEQPEDTMISLPIKFCISLLAGYLLVSSVFVYLLDDWYGDTPHTGVSFFIAFYFSYISLSTIGLGDIMPNNATLRSLLIDHLVIQFHPAISTLFFFGSPVMKVVNRVTYIFIENGIFGTFQMTSGGLPMYRASAAILPDKPGTDLVHVFKNEATVMLNGLTIRSLATFARANADVYGGGFGRVNLRKGDLVQSKTSVNNNQASP</sequence>
<evidence type="ECO:0000256" key="4">
    <source>
        <dbReference type="ARBA" id="ARBA00022989"/>
    </source>
</evidence>
<dbReference type="Gene3D" id="1.10.287.70">
    <property type="match status" value="1"/>
</dbReference>
<evidence type="ECO:0000256" key="3">
    <source>
        <dbReference type="ARBA" id="ARBA00022692"/>
    </source>
</evidence>
<dbReference type="GO" id="GO:0005886">
    <property type="term" value="C:plasma membrane"/>
    <property type="evidence" value="ECO:0007669"/>
    <property type="project" value="TreeGrafter"/>
</dbReference>
<dbReference type="PANTHER" id="PTHR11003:SF269">
    <property type="entry name" value="POTASSIUM CHANNEL DOMAIN-CONTAINING PROTEIN"/>
    <property type="match status" value="1"/>
</dbReference>
<name>A0A158PEA9_ANGCS</name>
<keyword evidence="2 8" id="KW-0813">Transport</keyword>
<dbReference type="GO" id="GO:0030322">
    <property type="term" value="P:stabilization of membrane potential"/>
    <property type="evidence" value="ECO:0007669"/>
    <property type="project" value="TreeGrafter"/>
</dbReference>
<evidence type="ECO:0000256" key="6">
    <source>
        <dbReference type="ARBA" id="ARBA00023136"/>
    </source>
</evidence>
<evidence type="ECO:0000256" key="5">
    <source>
        <dbReference type="ARBA" id="ARBA00023065"/>
    </source>
</evidence>
<dbReference type="OMA" id="RTMGYIE"/>
<reference evidence="11 12" key="2">
    <citation type="submission" date="2018-11" db="EMBL/GenBank/DDBJ databases">
        <authorList>
            <consortium name="Pathogen Informatics"/>
        </authorList>
    </citation>
    <scope>NUCLEOTIDE SEQUENCE [LARGE SCALE GENOMIC DNA]</scope>
    <source>
        <strain evidence="11 12">Costa Rica</strain>
    </source>
</reference>
<dbReference type="InterPro" id="IPR013099">
    <property type="entry name" value="K_chnl_dom"/>
</dbReference>
<evidence type="ECO:0000256" key="9">
    <source>
        <dbReference type="SAM" id="Phobius"/>
    </source>
</evidence>